<dbReference type="AlphaFoldDB" id="A0AAJ6NK07"/>
<keyword evidence="1" id="KW-0732">Signal</keyword>
<protein>
    <submittedName>
        <fullName evidence="3">Fimbrial protein</fullName>
    </submittedName>
</protein>
<proteinExistence type="predicted"/>
<dbReference type="InterPro" id="IPR050263">
    <property type="entry name" value="Bact_Fimbrial_Adh_Pro"/>
</dbReference>
<dbReference type="KEGG" id="aviv:LF296_03155"/>
<feature type="domain" description="Fimbrial-type adhesion" evidence="2">
    <location>
        <begin position="27"/>
        <end position="171"/>
    </location>
</feature>
<reference evidence="3" key="1">
    <citation type="journal article" date="2022" name="Front Environ Sci">
        <title>Complete genome sequence analysis of a novel alkane-degrading bacterial strain, Acinetobacter vivianii KJ-1, and its diesel degradation ability.</title>
        <authorList>
            <person name="Zhang Y."/>
            <person name="Song F."/>
            <person name="Wang J."/>
            <person name="Zhao Q."/>
            <person name="Zheng L."/>
            <person name="Wang Z."/>
            <person name="Zhang X."/>
            <person name="Gao Y."/>
            <person name="Chen G."/>
            <person name="Huang Y."/>
        </authorList>
    </citation>
    <scope>NUCLEOTIDE SEQUENCE</scope>
    <source>
        <strain evidence="3">KJ-1</strain>
    </source>
</reference>
<dbReference type="InterPro" id="IPR008966">
    <property type="entry name" value="Adhesion_dom_sf"/>
</dbReference>
<dbReference type="PANTHER" id="PTHR33420:SF26">
    <property type="entry name" value="FIMBRIAL SUBUNIT"/>
    <property type="match status" value="1"/>
</dbReference>
<dbReference type="SUPFAM" id="SSF49401">
    <property type="entry name" value="Bacterial adhesins"/>
    <property type="match status" value="1"/>
</dbReference>
<dbReference type="GO" id="GO:0043709">
    <property type="term" value="P:cell adhesion involved in single-species biofilm formation"/>
    <property type="evidence" value="ECO:0007669"/>
    <property type="project" value="TreeGrafter"/>
</dbReference>
<organism evidence="3 4">
    <name type="scientific">Acinetobacter vivianii</name>
    <dbReference type="NCBI Taxonomy" id="1776742"/>
    <lineage>
        <taxon>Bacteria</taxon>
        <taxon>Pseudomonadati</taxon>
        <taxon>Pseudomonadota</taxon>
        <taxon>Gammaproteobacteria</taxon>
        <taxon>Moraxellales</taxon>
        <taxon>Moraxellaceae</taxon>
        <taxon>Acinetobacter</taxon>
    </lineage>
</organism>
<dbReference type="PANTHER" id="PTHR33420">
    <property type="entry name" value="FIMBRIAL SUBUNIT ELFA-RELATED"/>
    <property type="match status" value="1"/>
</dbReference>
<dbReference type="Gene3D" id="2.60.40.1090">
    <property type="entry name" value="Fimbrial-type adhesion domain"/>
    <property type="match status" value="1"/>
</dbReference>
<sequence length="171" mass="17129">MKLNKILLAGVMTLGVSVANADSGSVNFSGQVVDTPCSIDADSLDQNVPFGTIALGSLAPGASSPGKTFDIKLIGCDTTTVNTAEITFNGDAGHGDTFGVKGGAKNIGILITGAQGPIAPGGSDTRTLVDGNNPLRYEAAVVADPAGETDPLKAVTAGNFTSVANFNIAYQ</sequence>
<evidence type="ECO:0000313" key="4">
    <source>
        <dbReference type="Proteomes" id="UP001199528"/>
    </source>
</evidence>
<feature type="signal peptide" evidence="1">
    <location>
        <begin position="1"/>
        <end position="21"/>
    </location>
</feature>
<dbReference type="Proteomes" id="UP001199528">
    <property type="component" value="Chromosome"/>
</dbReference>
<evidence type="ECO:0000259" key="2">
    <source>
        <dbReference type="Pfam" id="PF00419"/>
    </source>
</evidence>
<gene>
    <name evidence="3" type="ORF">LF296_03155</name>
</gene>
<dbReference type="InterPro" id="IPR036937">
    <property type="entry name" value="Adhesion_dom_fimbrial_sf"/>
</dbReference>
<name>A0AAJ6NK07_9GAMM</name>
<evidence type="ECO:0000313" key="3">
    <source>
        <dbReference type="EMBL" id="WDZ51809.1"/>
    </source>
</evidence>
<dbReference type="EMBL" id="CP085083">
    <property type="protein sequence ID" value="WDZ51809.1"/>
    <property type="molecule type" value="Genomic_DNA"/>
</dbReference>
<dbReference type="RefSeq" id="WP_272655477.1">
    <property type="nucleotide sequence ID" value="NZ_CP085083.1"/>
</dbReference>
<evidence type="ECO:0000256" key="1">
    <source>
        <dbReference type="SAM" id="SignalP"/>
    </source>
</evidence>
<reference evidence="3" key="2">
    <citation type="submission" date="2023-02" db="EMBL/GenBank/DDBJ databases">
        <authorList>
            <person name="Huang Y."/>
            <person name="Zhang Y."/>
            <person name="Zhang T."/>
            <person name="Wang J."/>
        </authorList>
    </citation>
    <scope>NUCLEOTIDE SEQUENCE</scope>
    <source>
        <strain evidence="3">KJ-1</strain>
    </source>
</reference>
<accession>A0AAJ6NK07</accession>
<dbReference type="Pfam" id="PF00419">
    <property type="entry name" value="Fimbrial"/>
    <property type="match status" value="1"/>
</dbReference>
<dbReference type="InterPro" id="IPR000259">
    <property type="entry name" value="Adhesion_dom_fimbrial"/>
</dbReference>
<dbReference type="GO" id="GO:0009289">
    <property type="term" value="C:pilus"/>
    <property type="evidence" value="ECO:0007669"/>
    <property type="project" value="InterPro"/>
</dbReference>
<feature type="chain" id="PRO_5042502758" evidence="1">
    <location>
        <begin position="22"/>
        <end position="171"/>
    </location>
</feature>